<keyword evidence="21" id="KW-1185">Reference proteome</keyword>
<comment type="subcellular location">
    <subcellularLocation>
        <location evidence="2">Cytoplasm</location>
    </subcellularLocation>
</comment>
<feature type="domain" description="B box-type" evidence="19">
    <location>
        <begin position="95"/>
        <end position="136"/>
    </location>
</feature>
<dbReference type="InterPro" id="IPR001870">
    <property type="entry name" value="B30.2/SPRY"/>
</dbReference>
<gene>
    <name evidence="22" type="primary">LOC107106386</name>
</gene>
<dbReference type="Gene3D" id="2.60.120.920">
    <property type="match status" value="1"/>
</dbReference>
<evidence type="ECO:0000256" key="8">
    <source>
        <dbReference type="ARBA" id="ARBA00022679"/>
    </source>
</evidence>
<comment type="catalytic activity">
    <reaction evidence="1">
        <text>S-ubiquitinyl-[E2 ubiquitin-conjugating enzyme]-L-cysteine + [acceptor protein]-L-lysine = [E2 ubiquitin-conjugating enzyme]-L-cysteine + N(6)-ubiquitinyl-[acceptor protein]-L-lysine.</text>
        <dbReference type="EC" id="2.3.2.27"/>
    </reaction>
</comment>
<dbReference type="SUPFAM" id="SSF57850">
    <property type="entry name" value="RING/U-box"/>
    <property type="match status" value="1"/>
</dbReference>
<dbReference type="InterPro" id="IPR006574">
    <property type="entry name" value="PRY"/>
</dbReference>
<dbReference type="PROSITE" id="PS50188">
    <property type="entry name" value="B302_SPRY"/>
    <property type="match status" value="1"/>
</dbReference>
<dbReference type="RefSeq" id="XP_015262008.1">
    <property type="nucleotide sequence ID" value="XM_015406522.1"/>
</dbReference>
<evidence type="ECO:0000256" key="7">
    <source>
        <dbReference type="ARBA" id="ARBA00022490"/>
    </source>
</evidence>
<dbReference type="CDD" id="cd12888">
    <property type="entry name" value="SPRY_PRY_TRIM7_like"/>
    <property type="match status" value="1"/>
</dbReference>
<evidence type="ECO:0000256" key="13">
    <source>
        <dbReference type="ARBA" id="ARBA00022833"/>
    </source>
</evidence>
<dbReference type="InterPro" id="IPR003877">
    <property type="entry name" value="SPRY_dom"/>
</dbReference>
<dbReference type="PRINTS" id="PR01406">
    <property type="entry name" value="BBOXZNFINGER"/>
</dbReference>
<feature type="domain" description="RING-type" evidence="18">
    <location>
        <begin position="16"/>
        <end position="55"/>
    </location>
</feature>
<evidence type="ECO:0000256" key="12">
    <source>
        <dbReference type="ARBA" id="ARBA00022786"/>
    </source>
</evidence>
<dbReference type="CDD" id="cd19762">
    <property type="entry name" value="Bbox2_TRIM7-like"/>
    <property type="match status" value="1"/>
</dbReference>
<dbReference type="InterPro" id="IPR017907">
    <property type="entry name" value="Znf_RING_CS"/>
</dbReference>
<name>A0ABM1JKM1_GEKJA</name>
<dbReference type="SMART" id="SM00449">
    <property type="entry name" value="SPRY"/>
    <property type="match status" value="1"/>
</dbReference>
<evidence type="ECO:0000256" key="16">
    <source>
        <dbReference type="PROSITE-ProRule" id="PRU00024"/>
    </source>
</evidence>
<evidence type="ECO:0000256" key="3">
    <source>
        <dbReference type="ARBA" id="ARBA00004906"/>
    </source>
</evidence>
<evidence type="ECO:0000256" key="10">
    <source>
        <dbReference type="ARBA" id="ARBA00022723"/>
    </source>
</evidence>
<dbReference type="InterPro" id="IPR003879">
    <property type="entry name" value="Butyrophylin_SPRY"/>
</dbReference>
<dbReference type="InterPro" id="IPR013083">
    <property type="entry name" value="Znf_RING/FYVE/PHD"/>
</dbReference>
<dbReference type="SMART" id="SM00184">
    <property type="entry name" value="RING"/>
    <property type="match status" value="1"/>
</dbReference>
<feature type="coiled-coil region" evidence="17">
    <location>
        <begin position="194"/>
        <end position="272"/>
    </location>
</feature>
<evidence type="ECO:0000256" key="11">
    <source>
        <dbReference type="ARBA" id="ARBA00022771"/>
    </source>
</evidence>
<evidence type="ECO:0000256" key="6">
    <source>
        <dbReference type="ARBA" id="ARBA00012483"/>
    </source>
</evidence>
<evidence type="ECO:0000256" key="4">
    <source>
        <dbReference type="ARBA" id="ARBA00008518"/>
    </source>
</evidence>
<dbReference type="EC" id="2.3.2.27" evidence="6"/>
<dbReference type="InterPro" id="IPR020457">
    <property type="entry name" value="Znf_B-box_chordata"/>
</dbReference>
<protein>
    <recommendedName>
        <fullName evidence="6">RING-type E3 ubiquitin transferase</fullName>
        <ecNumber evidence="6">2.3.2.27</ecNumber>
    </recommendedName>
</protein>
<keyword evidence="8" id="KW-0808">Transferase</keyword>
<dbReference type="Pfam" id="PF00622">
    <property type="entry name" value="SPRY"/>
    <property type="match status" value="1"/>
</dbReference>
<dbReference type="PANTHER" id="PTHR24103">
    <property type="entry name" value="E3 UBIQUITIN-PROTEIN LIGASE TRIM"/>
    <property type="match status" value="1"/>
</dbReference>
<reference evidence="22" key="1">
    <citation type="submission" date="2025-08" db="UniProtKB">
        <authorList>
            <consortium name="RefSeq"/>
        </authorList>
    </citation>
    <scope>IDENTIFICATION</scope>
</reference>
<dbReference type="CDD" id="cd16594">
    <property type="entry name" value="RING-HC_TRIM7-like_C-IV"/>
    <property type="match status" value="1"/>
</dbReference>
<evidence type="ECO:0000256" key="9">
    <source>
        <dbReference type="ARBA" id="ARBA00022699"/>
    </source>
</evidence>
<keyword evidence="10" id="KW-0479">Metal-binding</keyword>
<evidence type="ECO:0000313" key="22">
    <source>
        <dbReference type="RefSeq" id="XP_015262008.1"/>
    </source>
</evidence>
<dbReference type="SMART" id="SM00589">
    <property type="entry name" value="PRY"/>
    <property type="match status" value="1"/>
</dbReference>
<proteinExistence type="inferred from homology"/>
<dbReference type="PROSITE" id="PS50089">
    <property type="entry name" value="ZF_RING_2"/>
    <property type="match status" value="1"/>
</dbReference>
<dbReference type="SUPFAM" id="SSF57845">
    <property type="entry name" value="B-box zinc-binding domain"/>
    <property type="match status" value="1"/>
</dbReference>
<keyword evidence="9" id="KW-0800">Toxin</keyword>
<dbReference type="Gene3D" id="3.30.160.60">
    <property type="entry name" value="Classic Zinc Finger"/>
    <property type="match status" value="1"/>
</dbReference>
<evidence type="ECO:0000256" key="5">
    <source>
        <dbReference type="ARBA" id="ARBA00009651"/>
    </source>
</evidence>
<evidence type="ECO:0000313" key="21">
    <source>
        <dbReference type="Proteomes" id="UP000694871"/>
    </source>
</evidence>
<evidence type="ECO:0000256" key="17">
    <source>
        <dbReference type="SAM" id="Coils"/>
    </source>
</evidence>
<dbReference type="Gene3D" id="3.30.40.10">
    <property type="entry name" value="Zinc/RING finger domain, C3HC4 (zinc finger)"/>
    <property type="match status" value="1"/>
</dbReference>
<comment type="similarity">
    <text evidence="4">Belongs to the TRIM/RBCC family.</text>
</comment>
<dbReference type="PROSITE" id="PS50119">
    <property type="entry name" value="ZF_BBOX"/>
    <property type="match status" value="1"/>
</dbReference>
<evidence type="ECO:0000259" key="18">
    <source>
        <dbReference type="PROSITE" id="PS50089"/>
    </source>
</evidence>
<keyword evidence="9" id="KW-0528">Neurotoxin</keyword>
<keyword evidence="13" id="KW-0862">Zinc</keyword>
<evidence type="ECO:0000259" key="20">
    <source>
        <dbReference type="PROSITE" id="PS50188"/>
    </source>
</evidence>
<dbReference type="Proteomes" id="UP000694871">
    <property type="component" value="Unplaced"/>
</dbReference>
<accession>A0ABM1JKM1</accession>
<dbReference type="SMART" id="SM00336">
    <property type="entry name" value="BBOX"/>
    <property type="match status" value="1"/>
</dbReference>
<dbReference type="PROSITE" id="PS00518">
    <property type="entry name" value="ZF_RING_1"/>
    <property type="match status" value="1"/>
</dbReference>
<organism evidence="21 22">
    <name type="scientific">Gekko japonicus</name>
    <name type="common">Schlegel's Japanese gecko</name>
    <dbReference type="NCBI Taxonomy" id="146911"/>
    <lineage>
        <taxon>Eukaryota</taxon>
        <taxon>Metazoa</taxon>
        <taxon>Chordata</taxon>
        <taxon>Craniata</taxon>
        <taxon>Vertebrata</taxon>
        <taxon>Euteleostomi</taxon>
        <taxon>Lepidosauria</taxon>
        <taxon>Squamata</taxon>
        <taxon>Bifurcata</taxon>
        <taxon>Gekkota</taxon>
        <taxon>Gekkonidae</taxon>
        <taxon>Gekkoninae</taxon>
        <taxon>Gekko</taxon>
    </lineage>
</organism>
<dbReference type="InterPro" id="IPR050143">
    <property type="entry name" value="TRIM/RBCC"/>
</dbReference>
<evidence type="ECO:0000256" key="15">
    <source>
        <dbReference type="ARBA" id="ARBA00034460"/>
    </source>
</evidence>
<evidence type="ECO:0000259" key="19">
    <source>
        <dbReference type="PROSITE" id="PS50119"/>
    </source>
</evidence>
<dbReference type="Pfam" id="PF00643">
    <property type="entry name" value="zf-B_box"/>
    <property type="match status" value="1"/>
</dbReference>
<evidence type="ECO:0000256" key="1">
    <source>
        <dbReference type="ARBA" id="ARBA00000900"/>
    </source>
</evidence>
<evidence type="ECO:0000256" key="2">
    <source>
        <dbReference type="ARBA" id="ARBA00004496"/>
    </source>
</evidence>
<dbReference type="InterPro" id="IPR043136">
    <property type="entry name" value="B30.2/SPRY_sf"/>
</dbReference>
<feature type="domain" description="B30.2/SPRY" evidence="20">
    <location>
        <begin position="296"/>
        <end position="485"/>
    </location>
</feature>
<dbReference type="InterPro" id="IPR000315">
    <property type="entry name" value="Znf_B-box"/>
</dbReference>
<comment type="similarity">
    <text evidence="5">Belongs to the ohanin/vespryn family.</text>
</comment>
<evidence type="ECO:0000256" key="14">
    <source>
        <dbReference type="ARBA" id="ARBA00023054"/>
    </source>
</evidence>
<comment type="pathway">
    <text evidence="3">Protein modification; protein ubiquitination.</text>
</comment>
<keyword evidence="11 16" id="KW-0863">Zinc-finger</keyword>
<keyword evidence="14 17" id="KW-0175">Coiled coil</keyword>
<keyword evidence="12" id="KW-0833">Ubl conjugation pathway</keyword>
<sequence>MAAGVPFSELWEEASCSICLGYFRDPVTIPECGHNFCRACLTRSWGESGASCPQCGETAQPGNLQPNRQLANIVGIVQRLSLLEERRGEAKGVEEKRRLCEKHREPLKLFCQNDKALICVVCDRSREHKGHEVLPLEEASQEYKDKFLTHLEILSKEKEKRTVYKADAEKEIQYLFEQTESERQKMVAEFRQLHQFLEEKEKVLLTQMEELEKEIARERDGHLARLSRDLSSLENLILEMEKKIEQPASDLLQDVRSALQRCEEKFEEILESPVALPLELKWKTQDVCDLNFFLKAVTKPFQDTLVSGLQLQKANMTLDPDTAHPHLVLPADCTSVREGDDAQDLPDNPERFDQFAAVLGHKGFASGRHFWDVTVARELGWAVGIARKSVRRKGAIEFSPEEGIWAVEKWLGGYSVFINPHYELLTVSGDLRRIRISLNYHAGRVAFFDADTAAPLYIFSGASFSGETLFPFFWVRLKAQLDLST</sequence>
<dbReference type="Pfam" id="PF13765">
    <property type="entry name" value="PRY"/>
    <property type="match status" value="1"/>
</dbReference>
<dbReference type="PRINTS" id="PR01407">
    <property type="entry name" value="BUTYPHLNCDUF"/>
</dbReference>
<dbReference type="GeneID" id="107106386"/>
<dbReference type="SUPFAM" id="SSF49899">
    <property type="entry name" value="Concanavalin A-like lectins/glucanases"/>
    <property type="match status" value="1"/>
</dbReference>
<dbReference type="InterPro" id="IPR013320">
    <property type="entry name" value="ConA-like_dom_sf"/>
</dbReference>
<dbReference type="InterPro" id="IPR001841">
    <property type="entry name" value="Znf_RING"/>
</dbReference>
<dbReference type="Pfam" id="PF13923">
    <property type="entry name" value="zf-C3HC4_2"/>
    <property type="match status" value="1"/>
</dbReference>
<keyword evidence="7" id="KW-0963">Cytoplasm</keyword>
<comment type="function">
    <text evidence="15">Neurotoxin that produces dose-dependent hypolocomotion and hyperalgesia in mice. May directly act on the central nervous system, as it is 6500-fold more potent when administered intracerebroventricularly than intraperitoneal.</text>
</comment>